<dbReference type="eggNOG" id="COG4932">
    <property type="taxonomic scope" value="Bacteria"/>
</dbReference>
<reference evidence="4 5" key="1">
    <citation type="submission" date="2014-03" db="EMBL/GenBank/DDBJ databases">
        <title>Genomics of Bifidobacteria.</title>
        <authorList>
            <person name="Ventura M."/>
            <person name="Milani C."/>
            <person name="Lugli G.A."/>
        </authorList>
    </citation>
    <scope>NUCLEOTIDE SEQUENCE [LARGE SCALE GENOMIC DNA]</scope>
    <source>
        <strain evidence="4 5">LMG 21811</strain>
    </source>
</reference>
<keyword evidence="5" id="KW-1185">Reference proteome</keyword>
<gene>
    <name evidence="4" type="ORF">BRUM_1907</name>
</gene>
<proteinExistence type="predicted"/>
<dbReference type="InterPro" id="IPR013783">
    <property type="entry name" value="Ig-like_fold"/>
</dbReference>
<keyword evidence="1" id="KW-1133">Transmembrane helix</keyword>
<evidence type="ECO:0000256" key="1">
    <source>
        <dbReference type="SAM" id="Phobius"/>
    </source>
</evidence>
<evidence type="ECO:0000256" key="2">
    <source>
        <dbReference type="SAM" id="SignalP"/>
    </source>
</evidence>
<dbReference type="Gene3D" id="2.60.40.10">
    <property type="entry name" value="Immunoglobulins"/>
    <property type="match status" value="1"/>
</dbReference>
<accession>A0A087CPP3</accession>
<feature type="signal peptide" evidence="2">
    <location>
        <begin position="1"/>
        <end position="29"/>
    </location>
</feature>
<dbReference type="STRING" id="78346.BRUM_1907"/>
<dbReference type="InterPro" id="IPR041033">
    <property type="entry name" value="SpaA_PFL_dom_1"/>
</dbReference>
<dbReference type="GO" id="GO:0005975">
    <property type="term" value="P:carbohydrate metabolic process"/>
    <property type="evidence" value="ECO:0007669"/>
    <property type="project" value="UniProtKB-ARBA"/>
</dbReference>
<dbReference type="Pfam" id="PF17802">
    <property type="entry name" value="SpaA"/>
    <property type="match status" value="1"/>
</dbReference>
<feature type="domain" description="SpaA-like prealbumin fold" evidence="3">
    <location>
        <begin position="426"/>
        <end position="529"/>
    </location>
</feature>
<evidence type="ECO:0000313" key="5">
    <source>
        <dbReference type="Proteomes" id="UP000029078"/>
    </source>
</evidence>
<name>A0A087CPP3_BIFRU</name>
<comment type="caution">
    <text evidence="4">The sequence shown here is derived from an EMBL/GenBank/DDBJ whole genome shotgun (WGS) entry which is preliminary data.</text>
</comment>
<organism evidence="4 5">
    <name type="scientific">Bifidobacterium ruminantium</name>
    <dbReference type="NCBI Taxonomy" id="78346"/>
    <lineage>
        <taxon>Bacteria</taxon>
        <taxon>Bacillati</taxon>
        <taxon>Actinomycetota</taxon>
        <taxon>Actinomycetes</taxon>
        <taxon>Bifidobacteriales</taxon>
        <taxon>Bifidobacteriaceae</taxon>
        <taxon>Bifidobacterium</taxon>
    </lineage>
</organism>
<keyword evidence="1" id="KW-0472">Membrane</keyword>
<dbReference type="Gene3D" id="2.60.40.740">
    <property type="match status" value="1"/>
</dbReference>
<feature type="chain" id="PRO_5001819565" evidence="2">
    <location>
        <begin position="30"/>
        <end position="636"/>
    </location>
</feature>
<evidence type="ECO:0000313" key="4">
    <source>
        <dbReference type="EMBL" id="KFI85243.1"/>
    </source>
</evidence>
<evidence type="ECO:0000259" key="3">
    <source>
        <dbReference type="Pfam" id="PF17802"/>
    </source>
</evidence>
<keyword evidence="2" id="KW-0732">Signal</keyword>
<feature type="transmembrane region" description="Helical" evidence="1">
    <location>
        <begin position="607"/>
        <end position="628"/>
    </location>
</feature>
<dbReference type="AlphaFoldDB" id="A0A087CPP3"/>
<sequence>MITTKKMTALVAAVASTLSGMALANSAYAAADTNTANDITISSQNGNDSTVAGRTFTAYKIASYSNARFDGEGNAAKVTGYNLNSTVDDAKLRSAIITAITDADGNVKDAYKNVANVVAGQGGVKTLTFKNEDANLSAIQFIAKHFYGNADDVYTNNHANNADTRKFADALRTAGLTSFATVTAGANDASASFNLGDDDLGLYLIVETSHGAANGETISRAMVIGSVFKNGDAYVNTIAGQGDGATDVTVGTIKLKSAKVTVDKEVVGNDQLIGLGSVRTFQIDTNVPNYKNDYQDWTNPVFKVHDNPSDNLTVSAKGDYTDVSNLKVQANTGADGAYEDVAADAYTVSADTTTDDANDFIVSLNSPADFSGKKVRVKYDATVNSVVTGTTVNNTNIEFSNDPYDASSVDTKPSDDEKLYQADFDLSKVAFKNNTVQLDGAQFTVTKNGTDTPVRWKESEDKSYYYEAKDSTETGLTNTVTLNTASLKKGTAFRGLAFDSDDATTYTFTETKAPEGYILGGEPLTFTVKLTPKFGSDGELTGVDYSVNAGKFAKFLDASAISLDAAKPTAGTLNTVGENATGTVYSASATAENTDDLKDMPKTGADVMTYIAVSVAFATVGAALAVVARRRMKAGK</sequence>
<protein>
    <submittedName>
        <fullName evidence="4">Putative cell wall-associated protein</fullName>
    </submittedName>
</protein>
<dbReference type="EMBL" id="JGZL01000018">
    <property type="protein sequence ID" value="KFI85243.1"/>
    <property type="molecule type" value="Genomic_DNA"/>
</dbReference>
<keyword evidence="1" id="KW-0812">Transmembrane</keyword>
<dbReference type="Proteomes" id="UP000029078">
    <property type="component" value="Unassembled WGS sequence"/>
</dbReference>
<dbReference type="RefSeq" id="WP_026645741.1">
    <property type="nucleotide sequence ID" value="NZ_JGZL01000018.1"/>
</dbReference>